<evidence type="ECO:0000313" key="1">
    <source>
        <dbReference type="EMBL" id="CAH1098853.1"/>
    </source>
</evidence>
<dbReference type="PANTHER" id="PTHR35450">
    <property type="entry name" value="REVERSE TRANSCRIPTASE DOMAIN-CONTAINING PROTEIN"/>
    <property type="match status" value="1"/>
</dbReference>
<evidence type="ECO:0000313" key="2">
    <source>
        <dbReference type="Proteomes" id="UP001153636"/>
    </source>
</evidence>
<protein>
    <recommendedName>
        <fullName evidence="3">Reverse transcriptase</fullName>
    </recommendedName>
</protein>
<dbReference type="EMBL" id="OV651813">
    <property type="protein sequence ID" value="CAH1098853.1"/>
    <property type="molecule type" value="Genomic_DNA"/>
</dbReference>
<organism evidence="1 2">
    <name type="scientific">Psylliodes chrysocephalus</name>
    <dbReference type="NCBI Taxonomy" id="3402493"/>
    <lineage>
        <taxon>Eukaryota</taxon>
        <taxon>Metazoa</taxon>
        <taxon>Ecdysozoa</taxon>
        <taxon>Arthropoda</taxon>
        <taxon>Hexapoda</taxon>
        <taxon>Insecta</taxon>
        <taxon>Pterygota</taxon>
        <taxon>Neoptera</taxon>
        <taxon>Endopterygota</taxon>
        <taxon>Coleoptera</taxon>
        <taxon>Polyphaga</taxon>
        <taxon>Cucujiformia</taxon>
        <taxon>Chrysomeloidea</taxon>
        <taxon>Chrysomelidae</taxon>
        <taxon>Galerucinae</taxon>
        <taxon>Alticini</taxon>
        <taxon>Psylliodes</taxon>
    </lineage>
</organism>
<accession>A0A9P0G3S3</accession>
<reference evidence="1" key="1">
    <citation type="submission" date="2022-01" db="EMBL/GenBank/DDBJ databases">
        <authorList>
            <person name="King R."/>
        </authorList>
    </citation>
    <scope>NUCLEOTIDE SEQUENCE</scope>
</reference>
<dbReference type="OrthoDB" id="5962029at2759"/>
<dbReference type="PANTHER" id="PTHR35450:SF2">
    <property type="entry name" value="REVERSE TRANSCRIPTASE DOMAIN-CONTAINING PROTEIN"/>
    <property type="match status" value="1"/>
</dbReference>
<evidence type="ECO:0008006" key="3">
    <source>
        <dbReference type="Google" id="ProtNLM"/>
    </source>
</evidence>
<sequence>MDDIKLYGSTETHITNLLQLTESFSNDIRMSFGLDKCRRLSIDKGQVILHGFDLINEGSIAAMDKDDTYKYLGLQQTERVKHKEIRHRVTEQYLKRIGDILRTSLNGKNVFKAINTFAIPVLTYTFGVVKWTKTEIRDIERATRKLLTKNRILHPKSALERLTLPRQDGGRAMIDIDRMCQKQTQRLQKYFKKQDGALYQAVIKADNRYTPLDLSHDTRELVSDETYIQGKKQDWTSKPLHGRHASLLSQPYVDSKASNGWLGRADIFAETEGFMIAIQDQVIATKNYLKYIIRAQVENDLCRKCHQQSETIQHITSACPILVPREYLSRHNQVAKIVHQSLACLHGLLSEEIPYYKYEPSPVLENSTHKLYWDRSVLTDRTIVHNRPDIIIVDKSRKRVLLIDIGIPNGHNILTYYAEKEAKYQRLGQEIQQMWRQVSVSVVPLIISSTGVVPKSLTNNLRMLEIANKLAIIQKAVILSTTSIVRTFLNVSI</sequence>
<gene>
    <name evidence="1" type="ORF">PSYICH_LOCUS1273</name>
</gene>
<dbReference type="AlphaFoldDB" id="A0A9P0G3S3"/>
<name>A0A9P0G3S3_9CUCU</name>
<keyword evidence="2" id="KW-1185">Reference proteome</keyword>
<proteinExistence type="predicted"/>
<dbReference type="Proteomes" id="UP001153636">
    <property type="component" value="Chromosome 1"/>
</dbReference>